<keyword evidence="2" id="KW-0812">Transmembrane</keyword>
<dbReference type="OrthoDB" id="9793746at2"/>
<dbReference type="RefSeq" id="WP_141538591.1">
    <property type="nucleotide sequence ID" value="NZ_PDJJ01000001.1"/>
</dbReference>
<comment type="caution">
    <text evidence="3">The sequence shown here is derived from an EMBL/GenBank/DDBJ whole genome shotgun (WGS) entry which is preliminary data.</text>
</comment>
<sequence length="332" mass="34369">MTNESVVTTDTGAVRRHAAPPSGTPWHHAPGLALRGGLVGMAESVPGISGGTVALVVGLYDRLLTAASQVVHALRELVQGVAQGHGLRPARRALRAVDWRFLVPVALGMVVVLLVSLSVIAPLLESQPVIMRSIFFGMIAVSVLVPLRMMPGRFRVPDALLVVGGAAAAFVLSGMPPAQVTDPSLWYVVLGAAIAINALVLPGISGSFLLVVMGLYVPVQEAIADRDLAFVGAFLVGAALGLGSFVKLLHWLLEHRRQGTMAVLAGLMLGSLRALWPWQDADGGLLAPPDATALFGPVLLAVAGAAVVGAALWWEASRAAEADTDATVPADA</sequence>
<reference evidence="3 4" key="1">
    <citation type="submission" date="2017-10" db="EMBL/GenBank/DDBJ databases">
        <title>Sequencing the genomes of 1000 actinobacteria strains.</title>
        <authorList>
            <person name="Klenk H.-P."/>
        </authorList>
    </citation>
    <scope>NUCLEOTIDE SEQUENCE [LARGE SCALE GENOMIC DNA]</scope>
    <source>
        <strain evidence="3 4">DSM 21863</strain>
    </source>
</reference>
<evidence type="ECO:0000313" key="4">
    <source>
        <dbReference type="Proteomes" id="UP000224130"/>
    </source>
</evidence>
<evidence type="ECO:0000256" key="2">
    <source>
        <dbReference type="SAM" id="Phobius"/>
    </source>
</evidence>
<feature type="transmembrane region" description="Helical" evidence="2">
    <location>
        <begin position="229"/>
        <end position="253"/>
    </location>
</feature>
<organism evidence="3 4">
    <name type="scientific">Isoptericola jiangsuensis</name>
    <dbReference type="NCBI Taxonomy" id="548579"/>
    <lineage>
        <taxon>Bacteria</taxon>
        <taxon>Bacillati</taxon>
        <taxon>Actinomycetota</taxon>
        <taxon>Actinomycetes</taxon>
        <taxon>Micrococcales</taxon>
        <taxon>Promicromonosporaceae</taxon>
        <taxon>Isoptericola</taxon>
    </lineage>
</organism>
<feature type="transmembrane region" description="Helical" evidence="2">
    <location>
        <begin position="129"/>
        <end position="147"/>
    </location>
</feature>
<dbReference type="Pfam" id="PF04018">
    <property type="entry name" value="VCA0040-like"/>
    <property type="match status" value="1"/>
</dbReference>
<name>A0A2A9ESC8_9MICO</name>
<keyword evidence="2" id="KW-1133">Transmembrane helix</keyword>
<gene>
    <name evidence="3" type="ORF">ATJ88_0431</name>
</gene>
<keyword evidence="4" id="KW-1185">Reference proteome</keyword>
<evidence type="ECO:0000313" key="3">
    <source>
        <dbReference type="EMBL" id="PFG41788.1"/>
    </source>
</evidence>
<evidence type="ECO:0000256" key="1">
    <source>
        <dbReference type="SAM" id="MobiDB-lite"/>
    </source>
</evidence>
<feature type="transmembrane region" description="Helical" evidence="2">
    <location>
        <begin position="291"/>
        <end position="314"/>
    </location>
</feature>
<dbReference type="EMBL" id="PDJJ01000001">
    <property type="protein sequence ID" value="PFG41788.1"/>
    <property type="molecule type" value="Genomic_DNA"/>
</dbReference>
<feature type="region of interest" description="Disordered" evidence="1">
    <location>
        <begin position="1"/>
        <end position="28"/>
    </location>
</feature>
<feature type="compositionally biased region" description="Polar residues" evidence="1">
    <location>
        <begin position="1"/>
        <end position="11"/>
    </location>
</feature>
<feature type="transmembrane region" description="Helical" evidence="2">
    <location>
        <begin position="184"/>
        <end position="217"/>
    </location>
</feature>
<dbReference type="PANTHER" id="PTHR37308">
    <property type="entry name" value="INTEGRAL MEMBRANE PROTEIN"/>
    <property type="match status" value="1"/>
</dbReference>
<dbReference type="InterPro" id="IPR007163">
    <property type="entry name" value="VCA0040-like"/>
</dbReference>
<feature type="transmembrane region" description="Helical" evidence="2">
    <location>
        <begin position="159"/>
        <end position="178"/>
    </location>
</feature>
<dbReference type="PANTHER" id="PTHR37308:SF1">
    <property type="entry name" value="POLYPRENYL-PHOSPHATE TRANSPORTER"/>
    <property type="match status" value="1"/>
</dbReference>
<keyword evidence="2" id="KW-0472">Membrane</keyword>
<proteinExistence type="predicted"/>
<protein>
    <submittedName>
        <fullName evidence="3">Putative membrane protein</fullName>
    </submittedName>
</protein>
<accession>A0A2A9ESC8</accession>
<feature type="transmembrane region" description="Helical" evidence="2">
    <location>
        <begin position="101"/>
        <end position="123"/>
    </location>
</feature>
<dbReference type="AlphaFoldDB" id="A0A2A9ESC8"/>
<dbReference type="Proteomes" id="UP000224130">
    <property type="component" value="Unassembled WGS sequence"/>
</dbReference>